<evidence type="ECO:0000256" key="1">
    <source>
        <dbReference type="SAM" id="SignalP"/>
    </source>
</evidence>
<evidence type="ECO:0000313" key="3">
    <source>
        <dbReference type="Proteomes" id="UP000323225"/>
    </source>
</evidence>
<organism evidence="2 3">
    <name type="scientific">Vibrio cholerae</name>
    <dbReference type="NCBI Taxonomy" id="666"/>
    <lineage>
        <taxon>Bacteria</taxon>
        <taxon>Pseudomonadati</taxon>
        <taxon>Pseudomonadota</taxon>
        <taxon>Gammaproteobacteria</taxon>
        <taxon>Vibrionales</taxon>
        <taxon>Vibrionaceae</taxon>
        <taxon>Vibrio</taxon>
    </lineage>
</organism>
<reference evidence="2 3" key="1">
    <citation type="submission" date="2019-09" db="EMBL/GenBank/DDBJ databases">
        <authorList>
            <person name="Kritzky A."/>
            <person name="Schelkanova E.Y."/>
            <person name="Alkhova Z.V."/>
            <person name="Smirnova N.I."/>
        </authorList>
    </citation>
    <scope>NUCLEOTIDE SEQUENCE [LARGE SCALE GENOMIC DNA]</scope>
    <source>
        <strain evidence="2 3">M1526</strain>
    </source>
</reference>
<dbReference type="Proteomes" id="UP000323225">
    <property type="component" value="Unassembled WGS sequence"/>
</dbReference>
<dbReference type="SMART" id="SM00671">
    <property type="entry name" value="SEL1"/>
    <property type="match status" value="3"/>
</dbReference>
<dbReference type="Pfam" id="PF08238">
    <property type="entry name" value="Sel1"/>
    <property type="match status" value="3"/>
</dbReference>
<name>A0A5Q6PIJ0_VIBCL</name>
<comment type="caution">
    <text evidence="2">The sequence shown here is derived from an EMBL/GenBank/DDBJ whole genome shotgun (WGS) entry which is preliminary data.</text>
</comment>
<dbReference type="InterPro" id="IPR006597">
    <property type="entry name" value="Sel1-like"/>
</dbReference>
<dbReference type="AlphaFoldDB" id="A0A5Q6PIJ0"/>
<protein>
    <submittedName>
        <fullName evidence="2">Sel1 repeat family protein</fullName>
    </submittedName>
</protein>
<sequence length="276" mass="30627">MKTNKLILGIALAIGTIPFASHANVKFDAQPVISDKVTEFQYRVDRDSKIDKINDSITSAGGMKRLVKDADNGDAKSKFVLYEMYKYGIVYKADYLKAHQLLLEAVEARFAPALIEYAYFLMGYSDVDKTTKGLADPHDSLTQEEREQLAMSMFIDGAYVGDPVAQYVVGTHYILGKGVAKDRDLGMFWLSQSQANGFEPAEAARIKVDKALNTLINFEQVSTDAKLGKVDAMVDLAKFYLSDYEVELNKEKAHRLLVTASKLGSAGAKELLETHF</sequence>
<gene>
    <name evidence="2" type="ORF">F0M16_10335</name>
</gene>
<dbReference type="EMBL" id="VUAA01000010">
    <property type="protein sequence ID" value="KAA1254655.1"/>
    <property type="molecule type" value="Genomic_DNA"/>
</dbReference>
<feature type="chain" id="PRO_5031118866" evidence="1">
    <location>
        <begin position="24"/>
        <end position="276"/>
    </location>
</feature>
<feature type="signal peptide" evidence="1">
    <location>
        <begin position="1"/>
        <end position="23"/>
    </location>
</feature>
<accession>A0A5Q6PIJ0</accession>
<dbReference type="SUPFAM" id="SSF81901">
    <property type="entry name" value="HCP-like"/>
    <property type="match status" value="1"/>
</dbReference>
<proteinExistence type="predicted"/>
<dbReference type="Gene3D" id="1.25.40.10">
    <property type="entry name" value="Tetratricopeptide repeat domain"/>
    <property type="match status" value="2"/>
</dbReference>
<keyword evidence="1" id="KW-0732">Signal</keyword>
<evidence type="ECO:0000313" key="2">
    <source>
        <dbReference type="EMBL" id="KAA1254655.1"/>
    </source>
</evidence>
<dbReference type="InterPro" id="IPR011990">
    <property type="entry name" value="TPR-like_helical_dom_sf"/>
</dbReference>